<dbReference type="AlphaFoldDB" id="A0A1X4NIL1"/>
<organism evidence="1 2">
    <name type="scientific">Marivita geojedonensis</name>
    <dbReference type="NCBI Taxonomy" id="1123756"/>
    <lineage>
        <taxon>Bacteria</taxon>
        <taxon>Pseudomonadati</taxon>
        <taxon>Pseudomonadota</taxon>
        <taxon>Alphaproteobacteria</taxon>
        <taxon>Rhodobacterales</taxon>
        <taxon>Roseobacteraceae</taxon>
        <taxon>Marivita</taxon>
    </lineage>
</organism>
<evidence type="ECO:0000313" key="1">
    <source>
        <dbReference type="EMBL" id="OSQ48559.1"/>
    </source>
</evidence>
<keyword evidence="2" id="KW-1185">Reference proteome</keyword>
<dbReference type="Proteomes" id="UP000193926">
    <property type="component" value="Unassembled WGS sequence"/>
</dbReference>
<dbReference type="Pfam" id="PF14891">
    <property type="entry name" value="Peptidase_M91"/>
    <property type="match status" value="1"/>
</dbReference>
<dbReference type="InterPro" id="IPR028208">
    <property type="entry name" value="Effector_pro_NleD-like"/>
</dbReference>
<gene>
    <name evidence="1" type="ORF">MGEO_14365</name>
</gene>
<comment type="caution">
    <text evidence="1">The sequence shown here is derived from an EMBL/GenBank/DDBJ whole genome shotgun (WGS) entry which is preliminary data.</text>
</comment>
<evidence type="ECO:0000313" key="2">
    <source>
        <dbReference type="Proteomes" id="UP000193926"/>
    </source>
</evidence>
<accession>A0A1X4NIL1</accession>
<reference evidence="1 2" key="1">
    <citation type="submission" date="2014-03" db="EMBL/GenBank/DDBJ databases">
        <title>The draft genome sequence of Marivita geojedonensis KCTC 23882.</title>
        <authorList>
            <person name="Lai Q."/>
            <person name="Shao Z."/>
        </authorList>
    </citation>
    <scope>NUCLEOTIDE SEQUENCE [LARGE SCALE GENOMIC DNA]</scope>
    <source>
        <strain evidence="1 2">DPG-138</strain>
    </source>
</reference>
<name>A0A1X4NIL1_9RHOB</name>
<protein>
    <submittedName>
        <fullName evidence="1">Uncharacterized protein</fullName>
    </submittedName>
</protein>
<dbReference type="EMBL" id="JFKC01000016">
    <property type="protein sequence ID" value="OSQ48559.1"/>
    <property type="molecule type" value="Genomic_DNA"/>
</dbReference>
<proteinExistence type="predicted"/>
<sequence length="176" mass="20093">MSAGEARTHFRDAVAYLRGSDMARSILEELSDLPERVMIKIGSDIEPKYRHPKADDGIDGGIVEWNPDMSLDVFDSPRERPNAAWVRNKKERYGLFWRKSRQIREYGTLSPAIALIHELGHAYQFFGDRDGYRQAMKTVGSPQEDNVVGGIETVVITELRQLGHNEGIRWYYGHTA</sequence>